<keyword evidence="2" id="KW-1208">Phospholipid metabolism</keyword>
<dbReference type="InterPro" id="IPR011009">
    <property type="entry name" value="Kinase-like_dom_sf"/>
</dbReference>
<dbReference type="Gene3D" id="3.90.1200.10">
    <property type="match status" value="1"/>
</dbReference>
<dbReference type="EnsemblMetazoa" id="SSS_1788s_mrna">
    <property type="protein sequence ID" value="KAF7492696.1"/>
    <property type="gene ID" value="SSS_1788"/>
</dbReference>
<evidence type="ECO:0000313" key="5">
    <source>
        <dbReference type="EnsemblMetazoa" id="KAF7492696.1"/>
    </source>
</evidence>
<dbReference type="OrthoDB" id="3649325at2759"/>
<sequence length="389" mass="45725">MINFLSYTNFSEPKNANSSQMRDQAYEICRKYLSGEWNQISSDDMIFKTVSGGLSNLLFYCSLPSTHTPVSGEPSQVLLRMYGQLLEKNDTKITDSVITMLLSERNLGPKVYGIFPSGRLEEYIPARAMMCKELKDPNLSMIIARKLAIVHNLNVPIKKEATWLNDWANVWITNIRKINITNEMNPLMKELIRFDYENEFKFLKTILSQCASPIVFCHNDLQEGNILLTSNQEQLPRLLSEMPSENDDHFNDQIVFIDFEFCAYNNRGFDIGNHFCERMFDYSNPEWPHFYSDLNEYPNEQAQRDFVREYLKQWKELKQCDDEFDNENHLIKEAEFYILASHLLWTLWSLNSAATSKITFGYLEYGNTRLQAYFKHKKYVLEKYSVKME</sequence>
<dbReference type="GO" id="GO:0006646">
    <property type="term" value="P:phosphatidylethanolamine biosynthetic process"/>
    <property type="evidence" value="ECO:0007669"/>
    <property type="project" value="TreeGrafter"/>
</dbReference>
<gene>
    <name evidence="4" type="ORF">SSS_1788</name>
</gene>
<evidence type="ECO:0000256" key="3">
    <source>
        <dbReference type="ARBA" id="ARBA00038211"/>
    </source>
</evidence>
<dbReference type="CDD" id="cd05156">
    <property type="entry name" value="ChoK_euk"/>
    <property type="match status" value="1"/>
</dbReference>
<dbReference type="GO" id="GO:0004305">
    <property type="term" value="F:ethanolamine kinase activity"/>
    <property type="evidence" value="ECO:0007669"/>
    <property type="project" value="TreeGrafter"/>
</dbReference>
<evidence type="ECO:0000313" key="4">
    <source>
        <dbReference type="EMBL" id="KAF7492696.1"/>
    </source>
</evidence>
<dbReference type="GO" id="GO:0005737">
    <property type="term" value="C:cytoplasm"/>
    <property type="evidence" value="ECO:0007669"/>
    <property type="project" value="TreeGrafter"/>
</dbReference>
<keyword evidence="1" id="KW-0594">Phospholipid biosynthesis</keyword>
<dbReference type="EMBL" id="WVUK01000056">
    <property type="protein sequence ID" value="KAF7492696.1"/>
    <property type="molecule type" value="Genomic_DNA"/>
</dbReference>
<name>A0A834RC03_SARSC</name>
<reference evidence="4" key="2">
    <citation type="submission" date="2020-01" db="EMBL/GenBank/DDBJ databases">
        <authorList>
            <person name="Korhonen P.K.K."/>
            <person name="Guangxu M.G."/>
            <person name="Wang T.W."/>
            <person name="Stroehlein A.J.S."/>
            <person name="Young N.D."/>
            <person name="Ang C.-S.A."/>
            <person name="Fernando D.W.F."/>
            <person name="Lu H.L."/>
            <person name="Taylor S.T."/>
            <person name="Ehtesham M.E.M."/>
            <person name="Najaraj S.H.N."/>
            <person name="Harsha G.H.G."/>
            <person name="Madugundu A.M."/>
            <person name="Renuse S.R."/>
            <person name="Holt D.H."/>
            <person name="Pandey A.P."/>
            <person name="Papenfuss A.P."/>
            <person name="Gasser R.B.G."/>
            <person name="Fischer K.F."/>
        </authorList>
    </citation>
    <scope>NUCLEOTIDE SEQUENCE</scope>
    <source>
        <strain evidence="4">SSS_KF_BRIS2020</strain>
    </source>
</reference>
<dbReference type="PANTHER" id="PTHR22603:SF93">
    <property type="entry name" value="RE24176P"/>
    <property type="match status" value="1"/>
</dbReference>
<keyword evidence="6" id="KW-1185">Reference proteome</keyword>
<protein>
    <submittedName>
        <fullName evidence="4">Choline/ethanolamine kinase</fullName>
    </submittedName>
</protein>
<dbReference type="AlphaFoldDB" id="A0A834RC03"/>
<dbReference type="SUPFAM" id="SSF56112">
    <property type="entry name" value="Protein kinase-like (PK-like)"/>
    <property type="match status" value="1"/>
</dbReference>
<comment type="similarity">
    <text evidence="3">Belongs to the choline/ethanolamine kinase family.</text>
</comment>
<evidence type="ECO:0000256" key="2">
    <source>
        <dbReference type="ARBA" id="ARBA00023264"/>
    </source>
</evidence>
<keyword evidence="1" id="KW-0443">Lipid metabolism</keyword>
<organism evidence="4">
    <name type="scientific">Sarcoptes scabiei</name>
    <name type="common">Itch mite</name>
    <name type="synonym">Acarus scabiei</name>
    <dbReference type="NCBI Taxonomy" id="52283"/>
    <lineage>
        <taxon>Eukaryota</taxon>
        <taxon>Metazoa</taxon>
        <taxon>Ecdysozoa</taxon>
        <taxon>Arthropoda</taxon>
        <taxon>Chelicerata</taxon>
        <taxon>Arachnida</taxon>
        <taxon>Acari</taxon>
        <taxon>Acariformes</taxon>
        <taxon>Sarcoptiformes</taxon>
        <taxon>Astigmata</taxon>
        <taxon>Psoroptidia</taxon>
        <taxon>Sarcoptoidea</taxon>
        <taxon>Sarcoptidae</taxon>
        <taxon>Sarcoptinae</taxon>
        <taxon>Sarcoptes</taxon>
    </lineage>
</organism>
<evidence type="ECO:0000256" key="1">
    <source>
        <dbReference type="ARBA" id="ARBA00023209"/>
    </source>
</evidence>
<dbReference type="Proteomes" id="UP000070412">
    <property type="component" value="Unassembled WGS sequence"/>
</dbReference>
<dbReference type="PANTHER" id="PTHR22603">
    <property type="entry name" value="CHOLINE/ETHANOALAMINE KINASE"/>
    <property type="match status" value="1"/>
</dbReference>
<evidence type="ECO:0000313" key="6">
    <source>
        <dbReference type="Proteomes" id="UP000070412"/>
    </source>
</evidence>
<dbReference type="Gene3D" id="3.30.200.20">
    <property type="entry name" value="Phosphorylase Kinase, domain 1"/>
    <property type="match status" value="1"/>
</dbReference>
<dbReference type="Pfam" id="PF01633">
    <property type="entry name" value="Choline_kinase"/>
    <property type="match status" value="1"/>
</dbReference>
<proteinExistence type="inferred from homology"/>
<keyword evidence="4" id="KW-0808">Transferase</keyword>
<reference evidence="5" key="3">
    <citation type="submission" date="2022-06" db="UniProtKB">
        <authorList>
            <consortium name="EnsemblMetazoa"/>
        </authorList>
    </citation>
    <scope>IDENTIFICATION</scope>
</reference>
<dbReference type="GO" id="GO:0004103">
    <property type="term" value="F:choline kinase activity"/>
    <property type="evidence" value="ECO:0007669"/>
    <property type="project" value="TreeGrafter"/>
</dbReference>
<keyword evidence="4" id="KW-0418">Kinase</keyword>
<reference evidence="6" key="1">
    <citation type="journal article" date="2020" name="PLoS Negl. Trop. Dis.">
        <title>High-quality nuclear genome for Sarcoptes scabiei-A critical resource for a neglected parasite.</title>
        <authorList>
            <person name="Korhonen P.K."/>
            <person name="Gasser R.B."/>
            <person name="Ma G."/>
            <person name="Wang T."/>
            <person name="Stroehlein A.J."/>
            <person name="Young N.D."/>
            <person name="Ang C.S."/>
            <person name="Fernando D.D."/>
            <person name="Lu H.C."/>
            <person name="Taylor S."/>
            <person name="Reynolds S.L."/>
            <person name="Mofiz E."/>
            <person name="Najaraj S.H."/>
            <person name="Gowda H."/>
            <person name="Madugundu A."/>
            <person name="Renuse S."/>
            <person name="Holt D."/>
            <person name="Pandey A."/>
            <person name="Papenfuss A.T."/>
            <person name="Fischer K."/>
        </authorList>
    </citation>
    <scope>NUCLEOTIDE SEQUENCE [LARGE SCALE GENOMIC DNA]</scope>
</reference>
<accession>A0A834RC03</accession>
<keyword evidence="1" id="KW-0444">Lipid biosynthesis</keyword>